<comment type="caution">
    <text evidence="1">The sequence shown here is derived from an EMBL/GenBank/DDBJ whole genome shotgun (WGS) entry which is preliminary data.</text>
</comment>
<proteinExistence type="predicted"/>
<protein>
    <submittedName>
        <fullName evidence="1">9604_t:CDS:1</fullName>
    </submittedName>
</protein>
<feature type="non-terminal residue" evidence="1">
    <location>
        <position position="1"/>
    </location>
</feature>
<evidence type="ECO:0000313" key="2">
    <source>
        <dbReference type="Proteomes" id="UP000789702"/>
    </source>
</evidence>
<keyword evidence="2" id="KW-1185">Reference proteome</keyword>
<reference evidence="1" key="1">
    <citation type="submission" date="2021-06" db="EMBL/GenBank/DDBJ databases">
        <authorList>
            <person name="Kallberg Y."/>
            <person name="Tangrot J."/>
            <person name="Rosling A."/>
        </authorList>
    </citation>
    <scope>NUCLEOTIDE SEQUENCE</scope>
    <source>
        <strain evidence="1">IL203A</strain>
    </source>
</reference>
<name>A0ACA9LIA7_9GLOM</name>
<gene>
    <name evidence="1" type="ORF">DHETER_LOCUS4420</name>
</gene>
<organism evidence="1 2">
    <name type="scientific">Dentiscutata heterogama</name>
    <dbReference type="NCBI Taxonomy" id="1316150"/>
    <lineage>
        <taxon>Eukaryota</taxon>
        <taxon>Fungi</taxon>
        <taxon>Fungi incertae sedis</taxon>
        <taxon>Mucoromycota</taxon>
        <taxon>Glomeromycotina</taxon>
        <taxon>Glomeromycetes</taxon>
        <taxon>Diversisporales</taxon>
        <taxon>Gigasporaceae</taxon>
        <taxon>Dentiscutata</taxon>
    </lineage>
</organism>
<evidence type="ECO:0000313" key="1">
    <source>
        <dbReference type="EMBL" id="CAG8532296.1"/>
    </source>
</evidence>
<dbReference type="EMBL" id="CAJVPU010004390">
    <property type="protein sequence ID" value="CAG8532296.1"/>
    <property type="molecule type" value="Genomic_DNA"/>
</dbReference>
<accession>A0ACA9LIA7</accession>
<sequence length="325" mass="38520">ILTGAINPERNMKTNNLWDFLRLYIGDKNDHYYFLEAMGNYYKNGNVIIEEKVNITNAVRKLSLSPKYYNWVLLNFKPYLKLVSESFKDILATRVSIDINLQENNVTNETTSMICDLFKVYCQTYCHTEGFFSPSQLRIICKATSEDILDPLFKCYLYMVFEIKPTTTLFDIPPNISDNMNQDDVFKMENATFMHNPAPVVKDFSNNELEEQLHVHSDFQEPKETTSLQETAAITEYIPKMTNSSKKKLQKQWYKELKKYNDRIVNIRSKFDLYVKEFWQIIVETEIGKHKLQLKMLPKLEKNRKRIELVRKRNLKRLIRQNTSN</sequence>
<dbReference type="Proteomes" id="UP000789702">
    <property type="component" value="Unassembled WGS sequence"/>
</dbReference>